<reference evidence="7" key="1">
    <citation type="submission" date="2016-06" db="UniProtKB">
        <authorList>
            <consortium name="WormBaseParasite"/>
        </authorList>
    </citation>
    <scope>IDENTIFICATION</scope>
</reference>
<evidence type="ECO:0000313" key="5">
    <source>
        <dbReference type="EMBL" id="VDP51126.1"/>
    </source>
</evidence>
<evidence type="ECO:0000313" key="7">
    <source>
        <dbReference type="WBParaSite" id="ECPE_0000196601-mRNA-1"/>
    </source>
</evidence>
<dbReference type="InterPro" id="IPR016193">
    <property type="entry name" value="Cytidine_deaminase-like"/>
</dbReference>
<dbReference type="OrthoDB" id="408702at2759"/>
<evidence type="ECO:0000256" key="2">
    <source>
        <dbReference type="ARBA" id="ARBA00022801"/>
    </source>
</evidence>
<dbReference type="GO" id="GO:0005634">
    <property type="term" value="C:nucleus"/>
    <property type="evidence" value="ECO:0007669"/>
    <property type="project" value="TreeGrafter"/>
</dbReference>
<sequence length="173" mass="18988">MEHAFILASEALKAGEVPIGCVFVYKGTVIAEGRNEVNSFKNASNHAEIVAIRKLERWCLTNNLKLDQILSECDVYVTVEPCIMCAAALRFVLPRQPRSIVFGAKNERFGGCGSVADIDRCPAGPNSALSCTAGVEEARAVSMLKQFYTQENPNAPAEVRNIKRPVLEKVQYI</sequence>
<keyword evidence="6" id="KW-1185">Reference proteome</keyword>
<dbReference type="GO" id="GO:0008270">
    <property type="term" value="F:zinc ion binding"/>
    <property type="evidence" value="ECO:0007669"/>
    <property type="project" value="InterPro"/>
</dbReference>
<dbReference type="CDD" id="cd01285">
    <property type="entry name" value="nucleoside_deaminase"/>
    <property type="match status" value="1"/>
</dbReference>
<keyword evidence="1" id="KW-0479">Metal-binding</keyword>
<dbReference type="Proteomes" id="UP000272942">
    <property type="component" value="Unassembled WGS sequence"/>
</dbReference>
<proteinExistence type="predicted"/>
<dbReference type="EMBL" id="UZAN01020527">
    <property type="protein sequence ID" value="VDP51126.1"/>
    <property type="molecule type" value="Genomic_DNA"/>
</dbReference>
<dbReference type="Gene3D" id="3.40.140.10">
    <property type="entry name" value="Cytidine Deaminase, domain 2"/>
    <property type="match status" value="1"/>
</dbReference>
<dbReference type="PANTHER" id="PTHR11079:SF149">
    <property type="entry name" value="TRNA-SPECIFIC ADENOSINE DEAMINASE 2"/>
    <property type="match status" value="1"/>
</dbReference>
<name>A0A183A4T1_9TREM</name>
<feature type="domain" description="CMP/dCMP-type deaminase" evidence="4">
    <location>
        <begin position="1"/>
        <end position="114"/>
    </location>
</feature>
<dbReference type="SUPFAM" id="SSF53927">
    <property type="entry name" value="Cytidine deaminase-like"/>
    <property type="match status" value="1"/>
</dbReference>
<evidence type="ECO:0000259" key="4">
    <source>
        <dbReference type="PROSITE" id="PS51747"/>
    </source>
</evidence>
<accession>A0A183A4T1</accession>
<protein>
    <submittedName>
        <fullName evidence="7">CMP/dCMP-type deaminase domain-containing protein</fullName>
    </submittedName>
</protein>
<reference evidence="5 6" key="2">
    <citation type="submission" date="2018-11" db="EMBL/GenBank/DDBJ databases">
        <authorList>
            <consortium name="Pathogen Informatics"/>
        </authorList>
    </citation>
    <scope>NUCLEOTIDE SEQUENCE [LARGE SCALE GENOMIC DNA]</scope>
    <source>
        <strain evidence="5 6">Egypt</strain>
    </source>
</reference>
<dbReference type="InterPro" id="IPR002125">
    <property type="entry name" value="CMP_dCMP_dom"/>
</dbReference>
<evidence type="ECO:0000313" key="6">
    <source>
        <dbReference type="Proteomes" id="UP000272942"/>
    </source>
</evidence>
<dbReference type="PANTHER" id="PTHR11079">
    <property type="entry name" value="CYTOSINE DEAMINASE FAMILY MEMBER"/>
    <property type="match status" value="1"/>
</dbReference>
<organism evidence="7">
    <name type="scientific">Echinostoma caproni</name>
    <dbReference type="NCBI Taxonomy" id="27848"/>
    <lineage>
        <taxon>Eukaryota</taxon>
        <taxon>Metazoa</taxon>
        <taxon>Spiralia</taxon>
        <taxon>Lophotrochozoa</taxon>
        <taxon>Platyhelminthes</taxon>
        <taxon>Trematoda</taxon>
        <taxon>Digenea</taxon>
        <taxon>Plagiorchiida</taxon>
        <taxon>Echinostomata</taxon>
        <taxon>Echinostomatoidea</taxon>
        <taxon>Echinostomatidae</taxon>
        <taxon>Echinostoma</taxon>
    </lineage>
</organism>
<dbReference type="PROSITE" id="PS51747">
    <property type="entry name" value="CYT_DCMP_DEAMINASES_2"/>
    <property type="match status" value="1"/>
</dbReference>
<dbReference type="AlphaFoldDB" id="A0A183A4T1"/>
<dbReference type="Pfam" id="PF00383">
    <property type="entry name" value="dCMP_cyt_deam_1"/>
    <property type="match status" value="1"/>
</dbReference>
<dbReference type="InterPro" id="IPR016192">
    <property type="entry name" value="APOBEC/CMP_deaminase_Zn-bd"/>
</dbReference>
<keyword evidence="3" id="KW-0862">Zinc</keyword>
<dbReference type="GO" id="GO:0005737">
    <property type="term" value="C:cytoplasm"/>
    <property type="evidence" value="ECO:0007669"/>
    <property type="project" value="TreeGrafter"/>
</dbReference>
<gene>
    <name evidence="5" type="ORF">ECPE_LOCUS1966</name>
</gene>
<dbReference type="GO" id="GO:0002100">
    <property type="term" value="P:tRNA wobble adenosine to inosine editing"/>
    <property type="evidence" value="ECO:0007669"/>
    <property type="project" value="InterPro"/>
</dbReference>
<dbReference type="PROSITE" id="PS00903">
    <property type="entry name" value="CYT_DCMP_DEAMINASES_1"/>
    <property type="match status" value="1"/>
</dbReference>
<keyword evidence="2" id="KW-0378">Hydrolase</keyword>
<evidence type="ECO:0000256" key="1">
    <source>
        <dbReference type="ARBA" id="ARBA00022723"/>
    </source>
</evidence>
<evidence type="ECO:0000256" key="3">
    <source>
        <dbReference type="ARBA" id="ARBA00022833"/>
    </source>
</evidence>
<dbReference type="GO" id="GO:0052717">
    <property type="term" value="F:tRNA-specific adenosine-34 deaminase activity"/>
    <property type="evidence" value="ECO:0007669"/>
    <property type="project" value="UniProtKB-EC"/>
</dbReference>
<dbReference type="WBParaSite" id="ECPE_0000196601-mRNA-1">
    <property type="protein sequence ID" value="ECPE_0000196601-mRNA-1"/>
    <property type="gene ID" value="ECPE_0000196601"/>
</dbReference>